<dbReference type="SMART" id="SM00530">
    <property type="entry name" value="HTH_XRE"/>
    <property type="match status" value="1"/>
</dbReference>
<proteinExistence type="predicted"/>
<keyword evidence="5" id="KW-1185">Reference proteome</keyword>
<dbReference type="PANTHER" id="PTHR46558">
    <property type="entry name" value="TRACRIPTIONAL REGULATORY PROTEIN-RELATED-RELATED"/>
    <property type="match status" value="1"/>
</dbReference>
<feature type="transmembrane region" description="Helical" evidence="2">
    <location>
        <begin position="6"/>
        <end position="28"/>
    </location>
</feature>
<keyword evidence="2" id="KW-0472">Membrane</keyword>
<evidence type="ECO:0000256" key="1">
    <source>
        <dbReference type="ARBA" id="ARBA00023125"/>
    </source>
</evidence>
<dbReference type="PATRIC" id="fig|1423749.3.peg.1233"/>
<feature type="domain" description="HTH cro/C1-type" evidence="3">
    <location>
        <begin position="40"/>
        <end position="93"/>
    </location>
</feature>
<dbReference type="Gene3D" id="1.10.260.40">
    <property type="entry name" value="lambda repressor-like DNA-binding domains"/>
    <property type="match status" value="1"/>
</dbReference>
<gene>
    <name evidence="4" type="ORF">FC60_GL001206</name>
</gene>
<comment type="caution">
    <text evidence="4">The sequence shown here is derived from an EMBL/GenBank/DDBJ whole genome shotgun (WGS) entry which is preliminary data.</text>
</comment>
<dbReference type="SUPFAM" id="SSF47413">
    <property type="entry name" value="lambda repressor-like DNA-binding domains"/>
    <property type="match status" value="1"/>
</dbReference>
<dbReference type="EMBL" id="AZFN01000033">
    <property type="protein sequence ID" value="KRM00458.1"/>
    <property type="molecule type" value="Genomic_DNA"/>
</dbReference>
<keyword evidence="1" id="KW-0238">DNA-binding</keyword>
<dbReference type="AlphaFoldDB" id="A0A0R1V4C2"/>
<organism evidence="4 5">
    <name type="scientific">Limosilactobacillus gastricus DSM 16045</name>
    <dbReference type="NCBI Taxonomy" id="1423749"/>
    <lineage>
        <taxon>Bacteria</taxon>
        <taxon>Bacillati</taxon>
        <taxon>Bacillota</taxon>
        <taxon>Bacilli</taxon>
        <taxon>Lactobacillales</taxon>
        <taxon>Lactobacillaceae</taxon>
        <taxon>Limosilactobacillus</taxon>
    </lineage>
</organism>
<keyword evidence="2" id="KW-1133">Transmembrane helix</keyword>
<dbReference type="PANTHER" id="PTHR46558:SF4">
    <property type="entry name" value="DNA-BIDING PHAGE PROTEIN"/>
    <property type="match status" value="1"/>
</dbReference>
<evidence type="ECO:0000256" key="2">
    <source>
        <dbReference type="SAM" id="Phobius"/>
    </source>
</evidence>
<protein>
    <recommendedName>
        <fullName evidence="3">HTH cro/C1-type domain-containing protein</fullName>
    </recommendedName>
</protein>
<feature type="transmembrane region" description="Helical" evidence="2">
    <location>
        <begin position="155"/>
        <end position="175"/>
    </location>
</feature>
<dbReference type="Proteomes" id="UP000051739">
    <property type="component" value="Unassembled WGS sequence"/>
</dbReference>
<dbReference type="InterPro" id="IPR001387">
    <property type="entry name" value="Cro/C1-type_HTH"/>
</dbReference>
<sequence>MYTSPLLLFGYRGFVVSLSCLCRGHYLLKCYYKLMSKNLVSKIRKEKRLTQEQLAEKCGLSTRTIQRLEVGEDTSMETLNIVSNVFGLTVSELFENIGDNEMEQNIINMTNEQIQQLRSRELTQSLFKRLTLFSFITIMLVLGSFIAKFSGNLEVGLAFVWFFSWFLGFSLIKIIRIKWLCPYWDRKYPLTKGVDVKH</sequence>
<dbReference type="InterPro" id="IPR010982">
    <property type="entry name" value="Lambda_DNA-bd_dom_sf"/>
</dbReference>
<dbReference type="Pfam" id="PF01381">
    <property type="entry name" value="HTH_3"/>
    <property type="match status" value="1"/>
</dbReference>
<evidence type="ECO:0000313" key="5">
    <source>
        <dbReference type="Proteomes" id="UP000051739"/>
    </source>
</evidence>
<keyword evidence="2" id="KW-0812">Transmembrane</keyword>
<evidence type="ECO:0000259" key="3">
    <source>
        <dbReference type="PROSITE" id="PS50943"/>
    </source>
</evidence>
<reference evidence="4 5" key="1">
    <citation type="journal article" date="2015" name="Genome Announc.">
        <title>Expanding the biotechnology potential of lactobacilli through comparative genomics of 213 strains and associated genera.</title>
        <authorList>
            <person name="Sun Z."/>
            <person name="Harris H.M."/>
            <person name="McCann A."/>
            <person name="Guo C."/>
            <person name="Argimon S."/>
            <person name="Zhang W."/>
            <person name="Yang X."/>
            <person name="Jeffery I.B."/>
            <person name="Cooney J.C."/>
            <person name="Kagawa T.F."/>
            <person name="Liu W."/>
            <person name="Song Y."/>
            <person name="Salvetti E."/>
            <person name="Wrobel A."/>
            <person name="Rasinkangas P."/>
            <person name="Parkhill J."/>
            <person name="Rea M.C."/>
            <person name="O'Sullivan O."/>
            <person name="Ritari J."/>
            <person name="Douillard F.P."/>
            <person name="Paul Ross R."/>
            <person name="Yang R."/>
            <person name="Briner A.E."/>
            <person name="Felis G.E."/>
            <person name="de Vos W.M."/>
            <person name="Barrangou R."/>
            <person name="Klaenhammer T.R."/>
            <person name="Caufield P.W."/>
            <person name="Cui Y."/>
            <person name="Zhang H."/>
            <person name="O'Toole P.W."/>
        </authorList>
    </citation>
    <scope>NUCLEOTIDE SEQUENCE [LARGE SCALE GENOMIC DNA]</scope>
    <source>
        <strain evidence="4 5">DSM 16045</strain>
    </source>
</reference>
<name>A0A0R1V4C2_9LACO</name>
<accession>A0A0R1V4C2</accession>
<feature type="transmembrane region" description="Helical" evidence="2">
    <location>
        <begin position="130"/>
        <end position="149"/>
    </location>
</feature>
<dbReference type="PROSITE" id="PS50943">
    <property type="entry name" value="HTH_CROC1"/>
    <property type="match status" value="1"/>
</dbReference>
<dbReference type="GO" id="GO:0003677">
    <property type="term" value="F:DNA binding"/>
    <property type="evidence" value="ECO:0007669"/>
    <property type="project" value="UniProtKB-KW"/>
</dbReference>
<dbReference type="CDD" id="cd00093">
    <property type="entry name" value="HTH_XRE"/>
    <property type="match status" value="1"/>
</dbReference>
<evidence type="ECO:0000313" key="4">
    <source>
        <dbReference type="EMBL" id="KRM00458.1"/>
    </source>
</evidence>